<dbReference type="EMBL" id="CABFNQ020000654">
    <property type="protein sequence ID" value="CAH0021513.1"/>
    <property type="molecule type" value="Genomic_DNA"/>
</dbReference>
<comment type="caution">
    <text evidence="2">The sequence shown here is derived from an EMBL/GenBank/DDBJ whole genome shotgun (WGS) entry which is preliminary data.</text>
</comment>
<proteinExistence type="predicted"/>
<sequence>MPPPMQANPKDHVMGNSLKRYVKQKLPPDILKETLETITVTPVSRCRDPPQSNPAIEQLDSRRPEGSFSAPRDFHLACFPSENLVFHYASLAATYRSISGQNPEIVRITLQEQSHIRRVLFESNLRQIGKVDTVIFGDVQHLQKIHRGQWEGAGASHHDIFRWSKCVNARNETVILLGCLERIWGDTGYHLLHVLKELSDIKCAIYIAKAGSLPLEYEANQWIATGEEAFLEGEIIRWASPLQKAVQHAKEVTQGVIVTVKTPLCETRDWFEEWSPKASWVDCEAGYVAKAAKEHGISFGYLHIISDNLQVVDGEDLSNEDLDSVVSKRGILYDKISEILDTFMSQ</sequence>
<dbReference type="GO" id="GO:0009116">
    <property type="term" value="P:nucleoside metabolic process"/>
    <property type="evidence" value="ECO:0007669"/>
    <property type="project" value="InterPro"/>
</dbReference>
<dbReference type="AlphaFoldDB" id="A0A9N9VCD9"/>
<name>A0A9N9VCD9_9HYPO</name>
<accession>A0A9N9VCD9</accession>
<evidence type="ECO:0000313" key="2">
    <source>
        <dbReference type="EMBL" id="CAH0021513.1"/>
    </source>
</evidence>
<dbReference type="GO" id="GO:0003824">
    <property type="term" value="F:catalytic activity"/>
    <property type="evidence" value="ECO:0007669"/>
    <property type="project" value="InterPro"/>
</dbReference>
<dbReference type="Proteomes" id="UP000696573">
    <property type="component" value="Unassembled WGS sequence"/>
</dbReference>
<keyword evidence="3" id="KW-1185">Reference proteome</keyword>
<gene>
    <name evidence="2" type="ORF">CRHIZ90672A_00011845</name>
</gene>
<dbReference type="OrthoDB" id="3503419at2759"/>
<reference evidence="2" key="1">
    <citation type="submission" date="2021-10" db="EMBL/GenBank/DDBJ databases">
        <authorList>
            <person name="Piombo E."/>
        </authorList>
    </citation>
    <scope>NUCLEOTIDE SEQUENCE</scope>
</reference>
<dbReference type="SUPFAM" id="SSF53167">
    <property type="entry name" value="Purine and uridine phosphorylases"/>
    <property type="match status" value="1"/>
</dbReference>
<evidence type="ECO:0008006" key="4">
    <source>
        <dbReference type="Google" id="ProtNLM"/>
    </source>
</evidence>
<feature type="region of interest" description="Disordered" evidence="1">
    <location>
        <begin position="44"/>
        <end position="67"/>
    </location>
</feature>
<dbReference type="Gene3D" id="3.40.50.1580">
    <property type="entry name" value="Nucleoside phosphorylase domain"/>
    <property type="match status" value="1"/>
</dbReference>
<dbReference type="InterPro" id="IPR035994">
    <property type="entry name" value="Nucleoside_phosphorylase_sf"/>
</dbReference>
<evidence type="ECO:0000256" key="1">
    <source>
        <dbReference type="SAM" id="MobiDB-lite"/>
    </source>
</evidence>
<evidence type="ECO:0000313" key="3">
    <source>
        <dbReference type="Proteomes" id="UP000696573"/>
    </source>
</evidence>
<organism evidence="2 3">
    <name type="scientific">Clonostachys rhizophaga</name>
    <dbReference type="NCBI Taxonomy" id="160324"/>
    <lineage>
        <taxon>Eukaryota</taxon>
        <taxon>Fungi</taxon>
        <taxon>Dikarya</taxon>
        <taxon>Ascomycota</taxon>
        <taxon>Pezizomycotina</taxon>
        <taxon>Sordariomycetes</taxon>
        <taxon>Hypocreomycetidae</taxon>
        <taxon>Hypocreales</taxon>
        <taxon>Bionectriaceae</taxon>
        <taxon>Clonostachys</taxon>
    </lineage>
</organism>
<protein>
    <recommendedName>
        <fullName evidence="4">Nucleoside phosphorylase domain-containing protein</fullName>
    </recommendedName>
</protein>